<dbReference type="Gene3D" id="1.25.40.390">
    <property type="match status" value="1"/>
</dbReference>
<dbReference type="Pfam" id="PF14322">
    <property type="entry name" value="SusD-like_3"/>
    <property type="match status" value="1"/>
</dbReference>
<reference evidence="4" key="2">
    <citation type="journal article" date="2017" name="Genome Announc.">
        <title>Draft genome sequence of Paludibacter jiangxiensis NM7(T), a propionate-producing fermentative bacterium.</title>
        <authorList>
            <person name="Qiu Y.-L."/>
            <person name="Tourlousse D.M."/>
            <person name="Matsuura N."/>
            <person name="Ohashi A."/>
            <person name="Sekiguchi Y."/>
        </authorList>
    </citation>
    <scope>NUCLEOTIDE SEQUENCE [LARGE SCALE GENOMIC DNA]</scope>
    <source>
        <strain evidence="4">NM7</strain>
    </source>
</reference>
<dbReference type="InterPro" id="IPR011990">
    <property type="entry name" value="TPR-like_helical_dom_sf"/>
</dbReference>
<dbReference type="Proteomes" id="UP000076586">
    <property type="component" value="Unassembled WGS sequence"/>
</dbReference>
<feature type="domain" description="SusD-like N-terminal" evidence="2">
    <location>
        <begin position="22"/>
        <end position="225"/>
    </location>
</feature>
<name>A0A170Z5N3_9BACT</name>
<protein>
    <submittedName>
        <fullName evidence="3">SusD family protein</fullName>
    </submittedName>
</protein>
<dbReference type="SUPFAM" id="SSF48452">
    <property type="entry name" value="TPR-like"/>
    <property type="match status" value="1"/>
</dbReference>
<comment type="caution">
    <text evidence="3">The sequence shown here is derived from an EMBL/GenBank/DDBJ whole genome shotgun (WGS) entry which is preliminary data.</text>
</comment>
<dbReference type="RefSeq" id="WP_369691200.1">
    <property type="nucleotide sequence ID" value="NZ_BDCR01000001.1"/>
</dbReference>
<organism evidence="3 4">
    <name type="scientific">Paludibacter jiangxiensis</name>
    <dbReference type="NCBI Taxonomy" id="681398"/>
    <lineage>
        <taxon>Bacteria</taxon>
        <taxon>Pseudomonadati</taxon>
        <taxon>Bacteroidota</taxon>
        <taxon>Bacteroidia</taxon>
        <taxon>Bacteroidales</taxon>
        <taxon>Paludibacteraceae</taxon>
        <taxon>Paludibacter</taxon>
    </lineage>
</organism>
<feature type="chain" id="PRO_5007904991" evidence="1">
    <location>
        <begin position="25"/>
        <end position="519"/>
    </location>
</feature>
<dbReference type="AlphaFoldDB" id="A0A170Z5N3"/>
<evidence type="ECO:0000256" key="1">
    <source>
        <dbReference type="SAM" id="SignalP"/>
    </source>
</evidence>
<reference evidence="4" key="1">
    <citation type="submission" date="2016-04" db="EMBL/GenBank/DDBJ databases">
        <title>Draft genome sequence of Paludibacter jiangxiensis strain NM7.</title>
        <authorList>
            <person name="Qiu Y."/>
            <person name="Matsuura N."/>
            <person name="Ohashi A."/>
            <person name="Tourlousse M.D."/>
            <person name="Sekiguchi Y."/>
        </authorList>
    </citation>
    <scope>NUCLEOTIDE SEQUENCE [LARGE SCALE GENOMIC DNA]</scope>
    <source>
        <strain evidence="4">NM7</strain>
    </source>
</reference>
<sequence>MKKINNIITSVCVALLLVSCNDFLDTMPDNRAEVNSAAKITSLLTSAYADNSFILMTEMSSDNTKDNGVLYTPYNQEQEDSYLWKAITTTGNDSPKSVWDSNYGAIAAANQALQAIADLGNPSSLNAQKGEALICRAYAHFTLANVFCLPYNPTTAGTDLGLPYSEKPETKVKVDYHRGTMAELYKKISDDIEAGLPLINDELYSVPKYHFNKKAAYAFAARFNLFYLKFDKVIQYANVVLGDNPQKILRNWAANNASASDWELRTNAYISASEPANLLIQTAISTWPYVYGPYSIGKRYGNAKAVFTTESVRTQGLWGAYANLYTANSIWGSDQKMCVSKMGGYFEYTDKVAGIGYLHSVATPFTTDETLLCRAEAYVLQATPDYDKATADINTWLSTHCKTITAKSKSDIVNFYNALPYMPLQITSDTQRGIKKVLNPRGFTVAAGDQENMIQCILHLRRIETMHEGLRWCDIKRYGIEIAHNRDGLSDDLLKVDDPRRAIQLPQDVISAGLTANPR</sequence>
<dbReference type="EMBL" id="BDCR01000001">
    <property type="protein sequence ID" value="GAT62348.1"/>
    <property type="molecule type" value="Genomic_DNA"/>
</dbReference>
<gene>
    <name evidence="3" type="ORF">PJIAN_1941</name>
</gene>
<keyword evidence="4" id="KW-1185">Reference proteome</keyword>
<dbReference type="PROSITE" id="PS51257">
    <property type="entry name" value="PROKAR_LIPOPROTEIN"/>
    <property type="match status" value="1"/>
</dbReference>
<feature type="signal peptide" evidence="1">
    <location>
        <begin position="1"/>
        <end position="24"/>
    </location>
</feature>
<accession>A0A170Z5N3</accession>
<dbReference type="STRING" id="681398.PJIAN_1941"/>
<proteinExistence type="predicted"/>
<evidence type="ECO:0000313" key="4">
    <source>
        <dbReference type="Proteomes" id="UP000076586"/>
    </source>
</evidence>
<evidence type="ECO:0000259" key="2">
    <source>
        <dbReference type="Pfam" id="PF14322"/>
    </source>
</evidence>
<keyword evidence="1" id="KW-0732">Signal</keyword>
<evidence type="ECO:0000313" key="3">
    <source>
        <dbReference type="EMBL" id="GAT62348.1"/>
    </source>
</evidence>
<dbReference type="InterPro" id="IPR033985">
    <property type="entry name" value="SusD-like_N"/>
</dbReference>